<feature type="region of interest" description="Disordered" evidence="4">
    <location>
        <begin position="969"/>
        <end position="992"/>
    </location>
</feature>
<feature type="domain" description="RRP12 N-terminal HEAT" evidence="6">
    <location>
        <begin position="17"/>
        <end position="254"/>
    </location>
</feature>
<dbReference type="EMBL" id="JANBTW010000006">
    <property type="protein sequence ID" value="KAJ2680193.1"/>
    <property type="molecule type" value="Genomic_DNA"/>
</dbReference>
<reference evidence="7" key="1">
    <citation type="submission" date="2022-07" db="EMBL/GenBank/DDBJ databases">
        <title>Phylogenomic reconstructions and comparative analyses of Kickxellomycotina fungi.</title>
        <authorList>
            <person name="Reynolds N.K."/>
            <person name="Stajich J.E."/>
            <person name="Barry K."/>
            <person name="Grigoriev I.V."/>
            <person name="Crous P."/>
            <person name="Smith M.E."/>
        </authorList>
    </citation>
    <scope>NUCLEOTIDE SEQUENCE</scope>
    <source>
        <strain evidence="7">NRRL 3115</strain>
    </source>
</reference>
<dbReference type="AlphaFoldDB" id="A0A9W8G6M4"/>
<comment type="caution">
    <text evidence="7">The sequence shown here is derived from an EMBL/GenBank/DDBJ whole genome shotgun (WGS) entry which is preliminary data.</text>
</comment>
<feature type="compositionally biased region" description="Basic residues" evidence="4">
    <location>
        <begin position="1256"/>
        <end position="1265"/>
    </location>
</feature>
<evidence type="ECO:0000313" key="7">
    <source>
        <dbReference type="EMBL" id="KAJ2680193.1"/>
    </source>
</evidence>
<comment type="subcellular location">
    <subcellularLocation>
        <location evidence="1">Nucleus</location>
    </subcellularLocation>
</comment>
<proteinExistence type="inferred from homology"/>
<evidence type="ECO:0000259" key="6">
    <source>
        <dbReference type="Pfam" id="PF25772"/>
    </source>
</evidence>
<dbReference type="GO" id="GO:0005634">
    <property type="term" value="C:nucleus"/>
    <property type="evidence" value="ECO:0007669"/>
    <property type="project" value="UniProtKB-SubCell"/>
</dbReference>
<feature type="compositionally biased region" description="Polar residues" evidence="4">
    <location>
        <begin position="1190"/>
        <end position="1199"/>
    </location>
</feature>
<protein>
    <submittedName>
        <fullName evidence="7">Pre-rRNA processing protein</fullName>
    </submittedName>
</protein>
<feature type="compositionally biased region" description="Low complexity" evidence="4">
    <location>
        <begin position="1122"/>
        <end position="1132"/>
    </location>
</feature>
<dbReference type="InterPro" id="IPR011989">
    <property type="entry name" value="ARM-like"/>
</dbReference>
<organism evidence="7 8">
    <name type="scientific">Coemansia spiralis</name>
    <dbReference type="NCBI Taxonomy" id="417178"/>
    <lineage>
        <taxon>Eukaryota</taxon>
        <taxon>Fungi</taxon>
        <taxon>Fungi incertae sedis</taxon>
        <taxon>Zoopagomycota</taxon>
        <taxon>Kickxellomycotina</taxon>
        <taxon>Kickxellomycetes</taxon>
        <taxon>Kickxellales</taxon>
        <taxon>Kickxellaceae</taxon>
        <taxon>Coemansia</taxon>
    </lineage>
</organism>
<dbReference type="InterPro" id="IPR052087">
    <property type="entry name" value="RRP12"/>
</dbReference>
<dbReference type="PANTHER" id="PTHR48287:SF1">
    <property type="entry name" value="ARM REPEAT SUPERFAMILY PROTEIN"/>
    <property type="match status" value="1"/>
</dbReference>
<feature type="region of interest" description="Disordered" evidence="4">
    <location>
        <begin position="1170"/>
        <end position="1265"/>
    </location>
</feature>
<dbReference type="OrthoDB" id="2192888at2759"/>
<dbReference type="SUPFAM" id="SSF48371">
    <property type="entry name" value="ARM repeat"/>
    <property type="match status" value="1"/>
</dbReference>
<evidence type="ECO:0000313" key="8">
    <source>
        <dbReference type="Proteomes" id="UP001151518"/>
    </source>
</evidence>
<accession>A0A9W8G6M4</accession>
<evidence type="ECO:0000256" key="1">
    <source>
        <dbReference type="ARBA" id="ARBA00004123"/>
    </source>
</evidence>
<dbReference type="Pfam" id="PF08161">
    <property type="entry name" value="RRP12_HEAT"/>
    <property type="match status" value="1"/>
</dbReference>
<dbReference type="InterPro" id="IPR016024">
    <property type="entry name" value="ARM-type_fold"/>
</dbReference>
<name>A0A9W8G6M4_9FUNG</name>
<dbReference type="Gene3D" id="1.25.10.10">
    <property type="entry name" value="Leucine-rich Repeat Variant"/>
    <property type="match status" value="3"/>
</dbReference>
<keyword evidence="3" id="KW-0539">Nucleus</keyword>
<feature type="compositionally biased region" description="Acidic residues" evidence="4">
    <location>
        <begin position="1177"/>
        <end position="1189"/>
    </location>
</feature>
<evidence type="ECO:0000256" key="4">
    <source>
        <dbReference type="SAM" id="MobiDB-lite"/>
    </source>
</evidence>
<feature type="compositionally biased region" description="Basic and acidic residues" evidence="4">
    <location>
        <begin position="1214"/>
        <end position="1229"/>
    </location>
</feature>
<comment type="similarity">
    <text evidence="2">Belongs to the RRP12 family.</text>
</comment>
<evidence type="ECO:0000256" key="3">
    <source>
        <dbReference type="ARBA" id="ARBA00023242"/>
    </source>
</evidence>
<evidence type="ECO:0000259" key="5">
    <source>
        <dbReference type="Pfam" id="PF08161"/>
    </source>
</evidence>
<evidence type="ECO:0000256" key="2">
    <source>
        <dbReference type="ARBA" id="ARBA00007690"/>
    </source>
</evidence>
<dbReference type="Pfam" id="PF25772">
    <property type="entry name" value="HEAT_RRP12_N"/>
    <property type="match status" value="1"/>
</dbReference>
<gene>
    <name evidence="7" type="primary">RRP12</name>
    <name evidence="7" type="ORF">GGI25_000786</name>
</gene>
<sequence>MDSELELQLKKLREQINSKAPHQQQHAATLLAVEETIKEQNTTAEPSGYFAALLTLLEQQAGPGHKGLSNAIIYLLSIVLPHVSSQVLRAKFTTMMAVLSQSLDLGSADVALLRSVVSCLETVLVSQDAGSWNQPIAQGTFKSLLALSTDSKPKIRKRAQEAVSVLLSQPPPPAAVHPAASIAVRFVLDMLSNAKADTQSAIYTLQLVKLTDMIWPPEEFKELCEALMQLSKLNTPFLTSLSFQSLEALFSNAAESLDEDQFRDLLVAVIDLKPNVNDSTSSESWLKIVQNGYITYASISTESCFESLPDLIDLVFPDIELGKQSTKEAATQCIWAMIRDCIPISKLGSEGIWQIVKTLTSGLSYRYRESWKLIFLLIAALFQRLGSFAHPTMDALTVEIANMRMEPEFQFKTEADAVLGAAIRAIGPKAFLQMLPLNLNVANRKDEVGRAWLLPLMKSHVRNAPLQYFVSTMLPLADNLVAQSLRFTSQGREIEAKVFIALYHQVWALLSGFCNVPSDIVVAFTPDFAARLASEMQEDPMLRPSICAALHTLLTAIQALAHKEMADGPLTKQQALAAEQHLARFAPDFLSHLFNVFAQSPGASRGYLVDTITAFLAVISTDEVNATFVKVCTMLDEALKTHKPPEATELTERYLEAHPPPHAHTMVDLAAIMIPYLDTERASMFTRAAFLLAQQSDDTVLQKKGYKAIVRLAEQPAGSPARQLIESSINDQLIPMLIESAETVSASSRRERLALISLLSQNLQDNQLHFIPALLSEVIVGAKEANERARNIAFDTLLVMGRRMAQGGDINMAILAGDSGSNSGTMQRADIQEYFKIITAGLTAQTPHMISATIAAISRALFEFHEQLGSDYIIELMSVVLMFVVNNNREIAKASLGYVKVISVILPKEILEPHLKDIVPAILKWSHEYKNQLRLKCRHILERLARRLGLETVAKSVPEEHMKLVVNMRKRQQRAKKAKEGGATGGHSHEDTLSAEVGAAASAVGKKSFGNAYEDVIYGSESELEDSDDERFVKAAGKNNRDRKAKKQLTSINANTSAASGPGAWIKEDTDGPLDFLDRLAFTHFATSDPASKPRRAISVPKMKNGKLFFEDPEEEARKARSAAAAEAVSARNGGENGVGDADEGDDYYLQSLKSKDGYYRAPNQKIKFHKRKAGDSDDDVEMASDNDDSTASAQQSVGATKRGKNNNGVAYGREFKSKKGKGDIKRGSIDPFAYIPLNPKNMKNGLMSIKGNSKKEKRARSSKK</sequence>
<dbReference type="InterPro" id="IPR057860">
    <property type="entry name" value="HEAT_RRP12_N"/>
</dbReference>
<dbReference type="Proteomes" id="UP001151518">
    <property type="component" value="Unassembled WGS sequence"/>
</dbReference>
<feature type="region of interest" description="Disordered" evidence="4">
    <location>
        <begin position="1121"/>
        <end position="1145"/>
    </location>
</feature>
<dbReference type="PANTHER" id="PTHR48287">
    <property type="entry name" value="ARM REPEAT SUPERFAMILY PROTEIN"/>
    <property type="match status" value="1"/>
</dbReference>
<dbReference type="InterPro" id="IPR012978">
    <property type="entry name" value="HEAT_RRP12"/>
</dbReference>
<feature type="domain" description="RRP12 HEAT" evidence="5">
    <location>
        <begin position="324"/>
        <end position="599"/>
    </location>
</feature>